<sequence length="310" mass="34326">MSEPVYYTSTPTDPYPGSVGGRSTLIQLGDGRILERCQTEGGSVITLVTLQPEGGLERVDVTPAPGTPGHTLLDTETVYPGVRAGGRVYFLVPEGESGTLVSLDIQTHTWDVEEIGATGWNSVPNLSGWNSVPNLSGYQVLLYMEGRLVLVTSPSDMWSLDPSTPSDGWTLLPHSTHECLNRMTLVQMGDKAYGLVYDCMYTYTPRAGWVVESEFTKNFGHDNLNTPLHPMGRHLLLFYVVSELTRTGIDYAYRVAAYDTHTCQWHQWGKVEELIYHVPQQKYVFSDACTVVVETEGAPGTVLRFNKDIV</sequence>
<evidence type="ECO:0000313" key="2">
    <source>
        <dbReference type="Proteomes" id="UP000265618"/>
    </source>
</evidence>
<reference evidence="1 2" key="1">
    <citation type="journal article" date="2018" name="PLoS ONE">
        <title>The draft genome of Kipferlia bialata reveals reductive genome evolution in fornicate parasites.</title>
        <authorList>
            <person name="Tanifuji G."/>
            <person name="Takabayashi S."/>
            <person name="Kume K."/>
            <person name="Takagi M."/>
            <person name="Nakayama T."/>
            <person name="Kamikawa R."/>
            <person name="Inagaki Y."/>
            <person name="Hashimoto T."/>
        </authorList>
    </citation>
    <scope>NUCLEOTIDE SEQUENCE [LARGE SCALE GENOMIC DNA]</scope>
    <source>
        <strain evidence="1">NY0173</strain>
    </source>
</reference>
<dbReference type="Proteomes" id="UP000265618">
    <property type="component" value="Unassembled WGS sequence"/>
</dbReference>
<organism evidence="1 2">
    <name type="scientific">Kipferlia bialata</name>
    <dbReference type="NCBI Taxonomy" id="797122"/>
    <lineage>
        <taxon>Eukaryota</taxon>
        <taxon>Metamonada</taxon>
        <taxon>Carpediemonas-like organisms</taxon>
        <taxon>Kipferlia</taxon>
    </lineage>
</organism>
<proteinExistence type="predicted"/>
<comment type="caution">
    <text evidence="1">The sequence shown here is derived from an EMBL/GenBank/DDBJ whole genome shotgun (WGS) entry which is preliminary data.</text>
</comment>
<name>A0A9K3GHF3_9EUKA</name>
<dbReference type="EMBL" id="BDIP01000811">
    <property type="protein sequence ID" value="GIQ82782.1"/>
    <property type="molecule type" value="Genomic_DNA"/>
</dbReference>
<accession>A0A9K3GHF3</accession>
<keyword evidence="2" id="KW-1185">Reference proteome</keyword>
<protein>
    <submittedName>
        <fullName evidence="1">Uncharacterized protein</fullName>
    </submittedName>
</protein>
<evidence type="ECO:0000313" key="1">
    <source>
        <dbReference type="EMBL" id="GIQ82782.1"/>
    </source>
</evidence>
<dbReference type="AlphaFoldDB" id="A0A9K3GHF3"/>
<gene>
    <name evidence="1" type="ORF">KIPB_003979</name>
</gene>